<keyword evidence="2" id="KW-1185">Reference proteome</keyword>
<protein>
    <submittedName>
        <fullName evidence="1">CLUMA_CG020750, isoform A</fullName>
    </submittedName>
</protein>
<dbReference type="Proteomes" id="UP000183832">
    <property type="component" value="Unassembled WGS sequence"/>
</dbReference>
<sequence length="83" mass="9821">MRDKYLDIGFRLEAHIQSQKLILFLESEKNEKLSLHTSPSFSLFAFYRLVDIYDEKVVIKIFHIIERRYGCSLNACVVGVFDY</sequence>
<accession>A0A1J1J7P8</accession>
<dbReference type="EMBL" id="CVRI01000073">
    <property type="protein sequence ID" value="CRL07796.1"/>
    <property type="molecule type" value="Genomic_DNA"/>
</dbReference>
<gene>
    <name evidence="1" type="ORF">CLUMA_CG020750</name>
</gene>
<evidence type="ECO:0000313" key="1">
    <source>
        <dbReference type="EMBL" id="CRL07796.1"/>
    </source>
</evidence>
<evidence type="ECO:0000313" key="2">
    <source>
        <dbReference type="Proteomes" id="UP000183832"/>
    </source>
</evidence>
<name>A0A1J1J7P8_9DIPT</name>
<proteinExistence type="predicted"/>
<dbReference type="AlphaFoldDB" id="A0A1J1J7P8"/>
<organism evidence="1 2">
    <name type="scientific">Clunio marinus</name>
    <dbReference type="NCBI Taxonomy" id="568069"/>
    <lineage>
        <taxon>Eukaryota</taxon>
        <taxon>Metazoa</taxon>
        <taxon>Ecdysozoa</taxon>
        <taxon>Arthropoda</taxon>
        <taxon>Hexapoda</taxon>
        <taxon>Insecta</taxon>
        <taxon>Pterygota</taxon>
        <taxon>Neoptera</taxon>
        <taxon>Endopterygota</taxon>
        <taxon>Diptera</taxon>
        <taxon>Nematocera</taxon>
        <taxon>Chironomoidea</taxon>
        <taxon>Chironomidae</taxon>
        <taxon>Clunio</taxon>
    </lineage>
</organism>
<reference evidence="1 2" key="1">
    <citation type="submission" date="2015-04" db="EMBL/GenBank/DDBJ databases">
        <authorList>
            <person name="Syromyatnikov M.Y."/>
            <person name="Popov V.N."/>
        </authorList>
    </citation>
    <scope>NUCLEOTIDE SEQUENCE [LARGE SCALE GENOMIC DNA]</scope>
</reference>